<feature type="transmembrane region" description="Helical" evidence="1">
    <location>
        <begin position="33"/>
        <end position="52"/>
    </location>
</feature>
<keyword evidence="3" id="KW-1185">Reference proteome</keyword>
<proteinExistence type="predicted"/>
<sequence length="548" mass="61900">MVKKVWLPLLTTIVFGGIWFYFAIPAINPKHASFWSFLIALVVVFIISRLVFTFSLKGIVKKVQKGTTTSADGTVIEFKQKKGFKIAVWAVAILLLAGIVIWLSSSELFNAKKYQQQLPVHTASFQDDIAEMPISQIPIVDKDVAQRLGNRKLGEVVELTSQFEVSTMYSQINYKNVPTRVSPLQYADLIKWFTNQSEGIPYYVTIDMATQETQLVKLEKPMKYGTCEYFNRNLERHIRFHYPTLMFEDPVFEIDDDGNPYWVVPTYDYKIGVLGGRDITGIVLVDAVSGETQRYKINEVPQWIDNVYPAHLIITQANNWGKYTNGFFNSVIGQRNVIRTTEGYNYLALDDDIWLYTGLTSVTSDKSNIGFILTNLRTKETRNYQINGAEENSAMDSAEGKVQEKKYQATFPILINVADQPTYFVSLKDDAGLVKQFAFVSVENYQVVGVGDTLQTAQESYIRQLKSIGKETEGVQNEQSGAVTEITSAVKDGNTNYYFRLDTGEEIYVASVQLSDQLPLLKVGDKVKISFTPDAKGMNQVSSFERVS</sequence>
<gene>
    <name evidence="2" type="ORF">CLOSTMETH_00453</name>
</gene>
<feature type="transmembrane region" description="Helical" evidence="1">
    <location>
        <begin position="7"/>
        <end position="27"/>
    </location>
</feature>
<comment type="caution">
    <text evidence="2">The sequence shown here is derived from an EMBL/GenBank/DDBJ whole genome shotgun (WGS) entry which is preliminary data.</text>
</comment>
<reference evidence="2 3" key="2">
    <citation type="submission" date="2009-02" db="EMBL/GenBank/DDBJ databases">
        <title>Draft genome sequence of Clostridium methylpentosum (DSM 5476).</title>
        <authorList>
            <person name="Sudarsanam P."/>
            <person name="Ley R."/>
            <person name="Guruge J."/>
            <person name="Turnbaugh P.J."/>
            <person name="Mahowald M."/>
            <person name="Liep D."/>
            <person name="Gordon J."/>
        </authorList>
    </citation>
    <scope>NUCLEOTIDE SEQUENCE [LARGE SCALE GENOMIC DNA]</scope>
    <source>
        <strain evidence="2 3">DSM 5476</strain>
    </source>
</reference>
<name>C0E9F4_9FIRM</name>
<dbReference type="HOGENOM" id="CLU_015927_0_0_9"/>
<feature type="transmembrane region" description="Helical" evidence="1">
    <location>
        <begin position="86"/>
        <end position="105"/>
    </location>
</feature>
<dbReference type="EMBL" id="ACEC01000020">
    <property type="protein sequence ID" value="EEG31864.1"/>
    <property type="molecule type" value="Genomic_DNA"/>
</dbReference>
<evidence type="ECO:0000313" key="3">
    <source>
        <dbReference type="Proteomes" id="UP000003340"/>
    </source>
</evidence>
<reference evidence="2 3" key="1">
    <citation type="submission" date="2009-01" db="EMBL/GenBank/DDBJ databases">
        <authorList>
            <person name="Fulton L."/>
            <person name="Clifton S."/>
            <person name="Fulton B."/>
            <person name="Xu J."/>
            <person name="Minx P."/>
            <person name="Pepin K.H."/>
            <person name="Johnson M."/>
            <person name="Bhonagiri V."/>
            <person name="Nash W.E."/>
            <person name="Mardis E.R."/>
            <person name="Wilson R.K."/>
        </authorList>
    </citation>
    <scope>NUCLEOTIDE SEQUENCE [LARGE SCALE GENOMIC DNA]</scope>
    <source>
        <strain evidence="2 3">DSM 5476</strain>
    </source>
</reference>
<evidence type="ECO:0000313" key="2">
    <source>
        <dbReference type="EMBL" id="EEG31864.1"/>
    </source>
</evidence>
<dbReference type="STRING" id="537013.CLOSTMETH_00453"/>
<organism evidence="2 3">
    <name type="scientific">[Clostridium] methylpentosum DSM 5476</name>
    <dbReference type="NCBI Taxonomy" id="537013"/>
    <lineage>
        <taxon>Bacteria</taxon>
        <taxon>Bacillati</taxon>
        <taxon>Bacillota</taxon>
        <taxon>Clostridia</taxon>
        <taxon>Eubacteriales</taxon>
        <taxon>Oscillospiraceae</taxon>
        <taxon>Oscillospiraceae incertae sedis</taxon>
    </lineage>
</organism>
<evidence type="ECO:0008006" key="4">
    <source>
        <dbReference type="Google" id="ProtNLM"/>
    </source>
</evidence>
<protein>
    <recommendedName>
        <fullName evidence="4">CvpA family protein</fullName>
    </recommendedName>
</protein>
<keyword evidence="1" id="KW-0812">Transmembrane</keyword>
<dbReference type="AlphaFoldDB" id="C0E9F4"/>
<keyword evidence="1" id="KW-1133">Transmembrane helix</keyword>
<keyword evidence="1" id="KW-0472">Membrane</keyword>
<dbReference type="eggNOG" id="ENOG502Z7PD">
    <property type="taxonomic scope" value="Bacteria"/>
</dbReference>
<accession>C0E9F4</accession>
<evidence type="ECO:0000256" key="1">
    <source>
        <dbReference type="SAM" id="Phobius"/>
    </source>
</evidence>
<dbReference type="Proteomes" id="UP000003340">
    <property type="component" value="Unassembled WGS sequence"/>
</dbReference>